<comment type="caution">
    <text evidence="3">The sequence shown here is derived from an EMBL/GenBank/DDBJ whole genome shotgun (WGS) entry which is preliminary data.</text>
</comment>
<dbReference type="Proteomes" id="UP000185944">
    <property type="component" value="Unassembled WGS sequence"/>
</dbReference>
<accession>A0A177ED91</accession>
<gene>
    <name evidence="3" type="ORF">NEDG_01462</name>
</gene>
<sequence>MYNSRFSTSALKMLIDFKRGKEVFPPEELMLSFVDLLSVPPRASISEHLAKESFEYFYAGKKDVPPYTRFLEWTSRWTKRAGVHHVHIEVSNQKEGICSGFSILAVESKLIAERTRACQARRGFVRSVQVAFRTILQTVGRLKVKLSEDLLHYIAPALELCPEAKAPPKPQTSQTSQTPQTSQMSQKPPKPQTSSSLLAFATKKEATEARAEAKVKIALPGRLYPKKTTTRMVPEVAAPIRMVFFKHHGEIRPPYYNAKHPGKRLQARNSLKKILQEEDYAYNSEEEWVEGDGESINEDSLESDDEEGEDEGWIEPDTNEVLFTKGQLPRLDHPFCREYALDETVAE</sequence>
<evidence type="ECO:0000313" key="3">
    <source>
        <dbReference type="EMBL" id="OAG29915.1"/>
    </source>
</evidence>
<dbReference type="Pfam" id="PF12253">
    <property type="entry name" value="CAF1A_dimeriz"/>
    <property type="match status" value="1"/>
</dbReference>
<organism evidence="3 4">
    <name type="scientific">Nematocida displodere</name>
    <dbReference type="NCBI Taxonomy" id="1805483"/>
    <lineage>
        <taxon>Eukaryota</taxon>
        <taxon>Fungi</taxon>
        <taxon>Fungi incertae sedis</taxon>
        <taxon>Microsporidia</taxon>
        <taxon>Nematocida</taxon>
    </lineage>
</organism>
<dbReference type="GeneID" id="93647812"/>
<feature type="region of interest" description="Disordered" evidence="1">
    <location>
        <begin position="284"/>
        <end position="319"/>
    </location>
</feature>
<keyword evidence="4" id="KW-1185">Reference proteome</keyword>
<name>A0A177ED91_9MICR</name>
<feature type="compositionally biased region" description="Acidic residues" evidence="1">
    <location>
        <begin position="284"/>
        <end position="318"/>
    </location>
</feature>
<protein>
    <recommendedName>
        <fullName evidence="2">Chromatin assembly factor 1 subunit A dimerization domain-containing protein</fullName>
    </recommendedName>
</protein>
<proteinExistence type="predicted"/>
<dbReference type="RefSeq" id="XP_067544467.1">
    <property type="nucleotide sequence ID" value="XM_067688880.1"/>
</dbReference>
<evidence type="ECO:0000256" key="1">
    <source>
        <dbReference type="SAM" id="MobiDB-lite"/>
    </source>
</evidence>
<dbReference type="OrthoDB" id="2196056at2759"/>
<dbReference type="InterPro" id="IPR022043">
    <property type="entry name" value="CAF1A_DD"/>
</dbReference>
<dbReference type="VEuPathDB" id="MicrosporidiaDB:NEDG_01462"/>
<feature type="domain" description="Chromatin assembly factor 1 subunit A dimerization" evidence="2">
    <location>
        <begin position="245"/>
        <end position="310"/>
    </location>
</feature>
<evidence type="ECO:0000313" key="4">
    <source>
        <dbReference type="Proteomes" id="UP000185944"/>
    </source>
</evidence>
<dbReference type="AlphaFoldDB" id="A0A177ED91"/>
<reference evidence="3 4" key="1">
    <citation type="submission" date="2016-02" db="EMBL/GenBank/DDBJ databases">
        <title>Discovery of a natural microsporidian pathogen with a broad tissue tropism in Caenorhabditis elegans.</title>
        <authorList>
            <person name="Luallen R.J."/>
            <person name="Reinke A.W."/>
            <person name="Tong L."/>
            <person name="Botts M.R."/>
            <person name="Felix M.-A."/>
            <person name="Troemel E.R."/>
        </authorList>
    </citation>
    <scope>NUCLEOTIDE SEQUENCE [LARGE SCALE GENOMIC DNA]</scope>
    <source>
        <strain evidence="3 4">JUm2807</strain>
    </source>
</reference>
<dbReference type="EMBL" id="LTDL01000038">
    <property type="protein sequence ID" value="OAG29915.1"/>
    <property type="molecule type" value="Genomic_DNA"/>
</dbReference>
<evidence type="ECO:0000259" key="2">
    <source>
        <dbReference type="Pfam" id="PF12253"/>
    </source>
</evidence>
<feature type="region of interest" description="Disordered" evidence="1">
    <location>
        <begin position="164"/>
        <end position="194"/>
    </location>
</feature>
<feature type="compositionally biased region" description="Low complexity" evidence="1">
    <location>
        <begin position="171"/>
        <end position="194"/>
    </location>
</feature>